<dbReference type="InterPro" id="IPR056682">
    <property type="entry name" value="DUF7780"/>
</dbReference>
<feature type="compositionally biased region" description="Polar residues" evidence="1">
    <location>
        <begin position="472"/>
        <end position="481"/>
    </location>
</feature>
<gene>
    <name evidence="4" type="ORF">KP509_02G078500</name>
</gene>
<feature type="transmembrane region" description="Helical" evidence="2">
    <location>
        <begin position="88"/>
        <end position="105"/>
    </location>
</feature>
<dbReference type="OMA" id="HRRWICY"/>
<feature type="domain" description="DUF7780" evidence="3">
    <location>
        <begin position="140"/>
        <end position="382"/>
    </location>
</feature>
<dbReference type="PANTHER" id="PTHR34960:SF1">
    <property type="entry name" value="EMB|CAB68146.1-RELATED"/>
    <property type="match status" value="1"/>
</dbReference>
<dbReference type="OrthoDB" id="1921707at2759"/>
<feature type="transmembrane region" description="Helical" evidence="2">
    <location>
        <begin position="16"/>
        <end position="37"/>
    </location>
</feature>
<protein>
    <recommendedName>
        <fullName evidence="3">DUF7780 domain-containing protein</fullName>
    </recommendedName>
</protein>
<feature type="compositionally biased region" description="Basic residues" evidence="1">
    <location>
        <begin position="496"/>
        <end position="507"/>
    </location>
</feature>
<evidence type="ECO:0000256" key="1">
    <source>
        <dbReference type="SAM" id="MobiDB-lite"/>
    </source>
</evidence>
<organism evidence="4 5">
    <name type="scientific">Ceratopteris richardii</name>
    <name type="common">Triangle waterfern</name>
    <dbReference type="NCBI Taxonomy" id="49495"/>
    <lineage>
        <taxon>Eukaryota</taxon>
        <taxon>Viridiplantae</taxon>
        <taxon>Streptophyta</taxon>
        <taxon>Embryophyta</taxon>
        <taxon>Tracheophyta</taxon>
        <taxon>Polypodiopsida</taxon>
        <taxon>Polypodiidae</taxon>
        <taxon>Polypodiales</taxon>
        <taxon>Pteridineae</taxon>
        <taxon>Pteridaceae</taxon>
        <taxon>Parkerioideae</taxon>
        <taxon>Ceratopteris</taxon>
    </lineage>
</organism>
<dbReference type="Pfam" id="PF25002">
    <property type="entry name" value="DUF7780"/>
    <property type="match status" value="2"/>
</dbReference>
<keyword evidence="2" id="KW-0812">Transmembrane</keyword>
<name>A0A8T2VAN1_CERRI</name>
<feature type="region of interest" description="Disordered" evidence="1">
    <location>
        <begin position="464"/>
        <end position="515"/>
    </location>
</feature>
<evidence type="ECO:0000313" key="4">
    <source>
        <dbReference type="EMBL" id="KAH7444442.1"/>
    </source>
</evidence>
<dbReference type="EMBL" id="CM035407">
    <property type="protein sequence ID" value="KAH7444443.1"/>
    <property type="molecule type" value="Genomic_DNA"/>
</dbReference>
<comment type="caution">
    <text evidence="4">The sequence shown here is derived from an EMBL/GenBank/DDBJ whole genome shotgun (WGS) entry which is preliminary data.</text>
</comment>
<evidence type="ECO:0000259" key="3">
    <source>
        <dbReference type="Pfam" id="PF25002"/>
    </source>
</evidence>
<keyword evidence="5" id="KW-1185">Reference proteome</keyword>
<keyword evidence="2" id="KW-0472">Membrane</keyword>
<proteinExistence type="predicted"/>
<reference evidence="4" key="1">
    <citation type="submission" date="2021-08" db="EMBL/GenBank/DDBJ databases">
        <title>WGS assembly of Ceratopteris richardii.</title>
        <authorList>
            <person name="Marchant D.B."/>
            <person name="Chen G."/>
            <person name="Jenkins J."/>
            <person name="Shu S."/>
            <person name="Leebens-Mack J."/>
            <person name="Grimwood J."/>
            <person name="Schmutz J."/>
            <person name="Soltis P."/>
            <person name="Soltis D."/>
            <person name="Chen Z.-H."/>
        </authorList>
    </citation>
    <scope>NUCLEOTIDE SEQUENCE</scope>
    <source>
        <strain evidence="4">Whitten #5841</strain>
        <tissue evidence="4">Leaf</tissue>
    </source>
</reference>
<dbReference type="AlphaFoldDB" id="A0A8T2VAN1"/>
<keyword evidence="2" id="KW-1133">Transmembrane helix</keyword>
<sequence length="670" mass="74649">MRLAPHLKAGVQKVSAITLAFCSPWLSAGAMLIPSSIPSKPSFRKHSSFEKLFDGEQAYQHLLERQHFSLGFNSLAPSSPSKKMKPNIYTCICFFFFIVTMVAYLRCSSLDGHGRSSSSSDAGPNLRTTAALERSFASLSAFKGLGSIYRIGTKAMNELVVAHVTETTSLRDMRMFLRTLYRSGIASRADIVFLFPWNSLPFSMVDVITQEYRYFDKLAHKFLKDHTKVPIYEGNSSSSSLVTSSTASKMPVISSSFGVITSRRDLTLSPFRGIKRLDLEEDSRNIALPFWGTRNSNPSKPNQTEGISNLHHYGSIVGFGVSELNPDNALQGFINHPPLALRRWACYQMLLGMVRRKFKHVLLTDVSGVVMLRDPFNIIGKRRSGLYVTLEDRAWGSSFTQELGTSLNALDMEVGIQSNDAIVLHSATNVSIGRRQLNSRPDKASFESLDDKSESVQTVVLDEKNKVEGKSESTYSRSQRGSWRKPVRHQMDAHRKGGIGRRKKSRRGSSSPAGGLYERVYGRTMWSSLGENERKMKLVNSAVMMGSMHQVRGLANTMVTEIVKVALERRNREAFPDSVLLSYLLHKSSSLLGKKVLDHLHLMSNANSFVHSLVGSEQPSVFLKGSNGAYSVIHGNNKSKRWGNVIYAIQRDICSSLVDAMVYMDCSGHR</sequence>
<dbReference type="Proteomes" id="UP000825935">
    <property type="component" value="Chromosome 2"/>
</dbReference>
<dbReference type="PANTHER" id="PTHR34960">
    <property type="entry name" value="EMB|CAB68146.1-RELATED"/>
    <property type="match status" value="1"/>
</dbReference>
<accession>A0A8T2VAN1</accession>
<feature type="domain" description="DUF7780" evidence="3">
    <location>
        <begin position="533"/>
        <end position="588"/>
    </location>
</feature>
<dbReference type="EMBL" id="CM035407">
    <property type="protein sequence ID" value="KAH7444442.1"/>
    <property type="molecule type" value="Genomic_DNA"/>
</dbReference>
<evidence type="ECO:0000313" key="5">
    <source>
        <dbReference type="Proteomes" id="UP000825935"/>
    </source>
</evidence>
<evidence type="ECO:0000256" key="2">
    <source>
        <dbReference type="SAM" id="Phobius"/>
    </source>
</evidence>